<dbReference type="InterPro" id="IPR002696">
    <property type="entry name" value="Membr_insert_effic_factor_YidD"/>
</dbReference>
<dbReference type="Proteomes" id="UP000184550">
    <property type="component" value="Unassembled WGS sequence"/>
</dbReference>
<evidence type="ECO:0000256" key="1">
    <source>
        <dbReference type="HAMAP-Rule" id="MF_00386"/>
    </source>
</evidence>
<sequence>MKILLIALIRGYRFLISPLFPPVCRFHPTCSQYAIEAIERFGIIQGSWLAVRRILRCHPYHPGGYDPVPPKPED</sequence>
<dbReference type="OrthoDB" id="9801753at2"/>
<dbReference type="RefSeq" id="WP_083624549.1">
    <property type="nucleotide sequence ID" value="NZ_LR734877.1"/>
</dbReference>
<keyword evidence="1" id="KW-0472">Membrane</keyword>
<dbReference type="EMBL" id="CZCU02000150">
    <property type="protein sequence ID" value="VXD22163.1"/>
    <property type="molecule type" value="Genomic_DNA"/>
</dbReference>
<dbReference type="PANTHER" id="PTHR33383">
    <property type="entry name" value="MEMBRANE PROTEIN INSERTION EFFICIENCY FACTOR-RELATED"/>
    <property type="match status" value="1"/>
</dbReference>
<protein>
    <recommendedName>
        <fullName evidence="1">Putative membrane protein insertion efficiency factor</fullName>
    </recommendedName>
</protein>
<dbReference type="PANTHER" id="PTHR33383:SF1">
    <property type="entry name" value="MEMBRANE PROTEIN INSERTION EFFICIENCY FACTOR-RELATED"/>
    <property type="match status" value="1"/>
</dbReference>
<dbReference type="GO" id="GO:0005886">
    <property type="term" value="C:plasma membrane"/>
    <property type="evidence" value="ECO:0007669"/>
    <property type="project" value="UniProtKB-SubCell"/>
</dbReference>
<dbReference type="SMART" id="SM01234">
    <property type="entry name" value="Haemolytic"/>
    <property type="match status" value="1"/>
</dbReference>
<proteinExistence type="inferred from homology"/>
<reference evidence="2" key="1">
    <citation type="submission" date="2019-10" db="EMBL/GenBank/DDBJ databases">
        <authorList>
            <consortium name="Genoscope - CEA"/>
            <person name="William W."/>
        </authorList>
    </citation>
    <scope>NUCLEOTIDE SEQUENCE [LARGE SCALE GENOMIC DNA]</scope>
    <source>
        <strain evidence="2">BBR_PRJEB10992</strain>
    </source>
</reference>
<evidence type="ECO:0000313" key="2">
    <source>
        <dbReference type="EMBL" id="VXD22163.1"/>
    </source>
</evidence>
<dbReference type="Pfam" id="PF01809">
    <property type="entry name" value="YidD"/>
    <property type="match status" value="1"/>
</dbReference>
<dbReference type="AlphaFoldDB" id="A0A7Z9E146"/>
<evidence type="ECO:0000313" key="3">
    <source>
        <dbReference type="Proteomes" id="UP000184550"/>
    </source>
</evidence>
<dbReference type="HAMAP" id="MF_00386">
    <property type="entry name" value="UPF0161_YidD"/>
    <property type="match status" value="1"/>
</dbReference>
<keyword evidence="3" id="KW-1185">Reference proteome</keyword>
<gene>
    <name evidence="2" type="primary">yidD</name>
    <name evidence="2" type="ORF">PL8927_730036</name>
</gene>
<name>A0A7Z9E146_9CYAN</name>
<comment type="subcellular location">
    <subcellularLocation>
        <location evidence="1">Cell membrane</location>
        <topology evidence="1">Peripheral membrane protein</topology>
        <orientation evidence="1">Cytoplasmic side</orientation>
    </subcellularLocation>
</comment>
<comment type="caution">
    <text evidence="2">The sequence shown here is derived from an EMBL/GenBank/DDBJ whole genome shotgun (WGS) entry which is preliminary data.</text>
</comment>
<comment type="function">
    <text evidence="1">Could be involved in insertion of integral membrane proteins into the membrane.</text>
</comment>
<organism evidence="2 3">
    <name type="scientific">Planktothrix serta PCC 8927</name>
    <dbReference type="NCBI Taxonomy" id="671068"/>
    <lineage>
        <taxon>Bacteria</taxon>
        <taxon>Bacillati</taxon>
        <taxon>Cyanobacteriota</taxon>
        <taxon>Cyanophyceae</taxon>
        <taxon>Oscillatoriophycideae</taxon>
        <taxon>Oscillatoriales</taxon>
        <taxon>Microcoleaceae</taxon>
        <taxon>Planktothrix</taxon>
    </lineage>
</organism>
<keyword evidence="1" id="KW-1003">Cell membrane</keyword>
<dbReference type="NCBIfam" id="TIGR00278">
    <property type="entry name" value="membrane protein insertion efficiency factor YidD"/>
    <property type="match status" value="1"/>
</dbReference>
<accession>A0A7Z9E146</accession>
<comment type="similarity">
    <text evidence="1">Belongs to the UPF0161 family.</text>
</comment>